<dbReference type="GO" id="GO:0042276">
    <property type="term" value="P:error-prone translesion synthesis"/>
    <property type="evidence" value="ECO:0007669"/>
    <property type="project" value="TreeGrafter"/>
</dbReference>
<dbReference type="InterPro" id="IPR042087">
    <property type="entry name" value="DNA_pol_B_thumb"/>
</dbReference>
<feature type="domain" description="C4-type zinc-finger of DNA polymerase delta" evidence="23">
    <location>
        <begin position="4032"/>
        <end position="4099"/>
    </location>
</feature>
<keyword evidence="14" id="KW-0234">DNA repair</keyword>
<evidence type="ECO:0000256" key="6">
    <source>
        <dbReference type="ARBA" id="ARBA00022679"/>
    </source>
</evidence>
<dbReference type="InterPro" id="IPR006134">
    <property type="entry name" value="DNA-dir_DNA_pol_B_multi_dom"/>
</dbReference>
<dbReference type="FunFam" id="1.10.132.60:FF:000005">
    <property type="entry name" value="Putative DNA polymerase zeta catalytic subunit"/>
    <property type="match status" value="1"/>
</dbReference>
<dbReference type="Pfam" id="PF15735">
    <property type="entry name" value="DUF4683"/>
    <property type="match status" value="2"/>
</dbReference>
<dbReference type="EC" id="2.7.7.7" evidence="4"/>
<keyword evidence="11" id="KW-0239">DNA-directed DNA polymerase</keyword>
<dbReference type="InterPro" id="IPR006172">
    <property type="entry name" value="DNA-dir_DNA_pol_B"/>
</dbReference>
<dbReference type="GO" id="GO:0003677">
    <property type="term" value="F:DNA binding"/>
    <property type="evidence" value="ECO:0007669"/>
    <property type="project" value="InterPro"/>
</dbReference>
<evidence type="ECO:0000256" key="3">
    <source>
        <dbReference type="ARBA" id="ARBA00005755"/>
    </source>
</evidence>
<keyword evidence="15" id="KW-0539">Nucleus</keyword>
<feature type="compositionally biased region" description="Low complexity" evidence="20">
    <location>
        <begin position="2248"/>
        <end position="2259"/>
    </location>
</feature>
<protein>
    <recommendedName>
        <fullName evidence="5">DNA polymerase zeta catalytic subunit</fullName>
        <ecNumber evidence="4">2.7.7.7</ecNumber>
    </recommendedName>
    <alternativeName>
        <fullName evidence="19">Protein reversionless 3-like</fullName>
    </alternativeName>
</protein>
<feature type="compositionally biased region" description="Polar residues" evidence="20">
    <location>
        <begin position="2955"/>
        <end position="2972"/>
    </location>
</feature>
<evidence type="ECO:0000256" key="12">
    <source>
        <dbReference type="ARBA" id="ARBA00023004"/>
    </source>
</evidence>
<comment type="caution">
    <text evidence="27">The sequence shown here is derived from an EMBL/GenBank/DDBJ whole genome shotgun (WGS) entry which is preliminary data.</text>
</comment>
<feature type="region of interest" description="Disordered" evidence="20">
    <location>
        <begin position="1423"/>
        <end position="1458"/>
    </location>
</feature>
<dbReference type="InterPro" id="IPR043502">
    <property type="entry name" value="DNA/RNA_pol_sf"/>
</dbReference>
<comment type="similarity">
    <text evidence="3">Belongs to the DNA polymerase type-B family.</text>
</comment>
<evidence type="ECO:0000256" key="11">
    <source>
        <dbReference type="ARBA" id="ARBA00022932"/>
    </source>
</evidence>
<evidence type="ECO:0000256" key="17">
    <source>
        <dbReference type="ARBA" id="ARBA00059263"/>
    </source>
</evidence>
<feature type="region of interest" description="Disordered" evidence="20">
    <location>
        <begin position="967"/>
        <end position="1038"/>
    </location>
</feature>
<feature type="region of interest" description="Disordered" evidence="20">
    <location>
        <begin position="1284"/>
        <end position="1321"/>
    </location>
</feature>
<dbReference type="SMART" id="SM00486">
    <property type="entry name" value="POLBc"/>
    <property type="match status" value="1"/>
</dbReference>
<evidence type="ECO:0000259" key="24">
    <source>
        <dbReference type="Pfam" id="PF15735"/>
    </source>
</evidence>
<name>A0AAV7RVI3_PLEWA</name>
<feature type="region of interest" description="Disordered" evidence="20">
    <location>
        <begin position="2132"/>
        <end position="2155"/>
    </location>
</feature>
<feature type="compositionally biased region" description="Polar residues" evidence="20">
    <location>
        <begin position="544"/>
        <end position="562"/>
    </location>
</feature>
<keyword evidence="9" id="KW-0227">DNA damage</keyword>
<evidence type="ECO:0000256" key="7">
    <source>
        <dbReference type="ARBA" id="ARBA00022695"/>
    </source>
</evidence>
<dbReference type="FunFam" id="3.30.420.10:FF:000024">
    <property type="entry name" value="DNA polymerase zeta catalytic subunit"/>
    <property type="match status" value="1"/>
</dbReference>
<evidence type="ECO:0000256" key="16">
    <source>
        <dbReference type="ARBA" id="ARBA00049244"/>
    </source>
</evidence>
<dbReference type="Gene3D" id="3.30.420.10">
    <property type="entry name" value="Ribonuclease H-like superfamily/Ribonuclease H"/>
    <property type="match status" value="1"/>
</dbReference>
<feature type="compositionally biased region" description="Basic and acidic residues" evidence="20">
    <location>
        <begin position="1012"/>
        <end position="1023"/>
    </location>
</feature>
<evidence type="ECO:0000313" key="28">
    <source>
        <dbReference type="Proteomes" id="UP001066276"/>
    </source>
</evidence>
<keyword evidence="12" id="KW-0408">Iron</keyword>
<feature type="region of interest" description="Disordered" evidence="20">
    <location>
        <begin position="3075"/>
        <end position="3099"/>
    </location>
</feature>
<comment type="catalytic activity">
    <reaction evidence="16">
        <text>DNA(n) + a 2'-deoxyribonucleoside 5'-triphosphate = DNA(n+1) + diphosphate</text>
        <dbReference type="Rhea" id="RHEA:22508"/>
        <dbReference type="Rhea" id="RHEA-COMP:17339"/>
        <dbReference type="Rhea" id="RHEA-COMP:17340"/>
        <dbReference type="ChEBI" id="CHEBI:33019"/>
        <dbReference type="ChEBI" id="CHEBI:61560"/>
        <dbReference type="ChEBI" id="CHEBI:173112"/>
        <dbReference type="EC" id="2.7.7.7"/>
    </reaction>
</comment>
<dbReference type="InterPro" id="IPR006133">
    <property type="entry name" value="DNA-dir_DNA_pol_B_exonuc"/>
</dbReference>
<feature type="domain" description="DNA polymerase delta/zeta catalytic subunit N-terminal" evidence="25">
    <location>
        <begin position="167"/>
        <end position="245"/>
    </location>
</feature>
<evidence type="ECO:0000256" key="18">
    <source>
        <dbReference type="ARBA" id="ARBA00066163"/>
    </source>
</evidence>
<dbReference type="Gene3D" id="1.10.132.60">
    <property type="entry name" value="DNA polymerase family B, C-terminal domain"/>
    <property type="match status" value="1"/>
</dbReference>
<dbReference type="Pfam" id="PF03104">
    <property type="entry name" value="DNA_pol_B_exo1"/>
    <property type="match status" value="1"/>
</dbReference>
<dbReference type="Gene3D" id="3.30.342.10">
    <property type="entry name" value="DNA Polymerase, chain B, domain 1"/>
    <property type="match status" value="1"/>
</dbReference>
<dbReference type="GO" id="GO:0051536">
    <property type="term" value="F:iron-sulfur cluster binding"/>
    <property type="evidence" value="ECO:0007669"/>
    <property type="project" value="UniProtKB-KW"/>
</dbReference>
<feature type="compositionally biased region" description="Basic residues" evidence="20">
    <location>
        <begin position="2144"/>
        <end position="2154"/>
    </location>
</feature>
<comment type="subcellular location">
    <subcellularLocation>
        <location evidence="2">Nucleus</location>
    </subcellularLocation>
</comment>
<dbReference type="Pfam" id="PF24055">
    <property type="entry name" value="POL3_N"/>
    <property type="match status" value="1"/>
</dbReference>
<dbReference type="Pfam" id="PF14260">
    <property type="entry name" value="zf-C4pol"/>
    <property type="match status" value="1"/>
</dbReference>
<dbReference type="InterPro" id="IPR023211">
    <property type="entry name" value="DNA_pol_palm_dom_sf"/>
</dbReference>
<feature type="domain" description="DUF4683" evidence="24">
    <location>
        <begin position="861"/>
        <end position="1073"/>
    </location>
</feature>
<feature type="region of interest" description="Disordered" evidence="20">
    <location>
        <begin position="541"/>
        <end position="659"/>
    </location>
</feature>
<accession>A0AAV7RVI3</accession>
<dbReference type="GO" id="GO:0003887">
    <property type="term" value="F:DNA-directed DNA polymerase activity"/>
    <property type="evidence" value="ECO:0007669"/>
    <property type="project" value="UniProtKB-KW"/>
</dbReference>
<evidence type="ECO:0000259" key="25">
    <source>
        <dbReference type="Pfam" id="PF24055"/>
    </source>
</evidence>
<feature type="region of interest" description="Disordered" evidence="20">
    <location>
        <begin position="1193"/>
        <end position="1220"/>
    </location>
</feature>
<feature type="region of interest" description="Disordered" evidence="20">
    <location>
        <begin position="29"/>
        <end position="102"/>
    </location>
</feature>
<dbReference type="CDD" id="cd05534">
    <property type="entry name" value="POLBc_zeta"/>
    <property type="match status" value="1"/>
</dbReference>
<dbReference type="PANTHER" id="PTHR45812">
    <property type="entry name" value="DNA POLYMERASE ZETA CATALYTIC SUBUNIT"/>
    <property type="match status" value="1"/>
</dbReference>
<evidence type="ECO:0000256" key="1">
    <source>
        <dbReference type="ARBA" id="ARBA00001966"/>
    </source>
</evidence>
<feature type="region of interest" description="Disordered" evidence="20">
    <location>
        <begin position="2189"/>
        <end position="2267"/>
    </location>
</feature>
<feature type="domain" description="DUF4683" evidence="24">
    <location>
        <begin position="1800"/>
        <end position="2072"/>
    </location>
</feature>
<feature type="compositionally biased region" description="Basic and acidic residues" evidence="20">
    <location>
        <begin position="1204"/>
        <end position="1220"/>
    </location>
</feature>
<dbReference type="GO" id="GO:0000166">
    <property type="term" value="F:nucleotide binding"/>
    <property type="evidence" value="ECO:0007669"/>
    <property type="project" value="InterPro"/>
</dbReference>
<evidence type="ECO:0000259" key="26">
    <source>
        <dbReference type="Pfam" id="PF24065"/>
    </source>
</evidence>
<dbReference type="InterPro" id="IPR012337">
    <property type="entry name" value="RNaseH-like_sf"/>
</dbReference>
<keyword evidence="13" id="KW-0411">Iron-sulfur</keyword>
<dbReference type="CDD" id="cd22287">
    <property type="entry name" value="REV3L_RBD"/>
    <property type="match status" value="1"/>
</dbReference>
<dbReference type="InterPro" id="IPR056435">
    <property type="entry name" value="DPOD/Z_N"/>
</dbReference>
<feature type="compositionally biased region" description="Low complexity" evidence="20">
    <location>
        <begin position="2841"/>
        <end position="2856"/>
    </location>
</feature>
<sequence length="4120" mass="459395">MSVVGGVPCSLTAQDRGGLEEGRLLCPAQVYTQGEREPSVLTDPRSSTREGGGGAAEEQAGGRPCLSGAGGGDPQTAAAARAGGGAVERRCPGQGMSAPVGSTAGGGGGAMFSVRIVTADYYLAAPLDGLDVCRARGSEEKSGRRVPVVRIFGATPAGQKTCLHLHGIFPYIYVPYDGHGQDPDRYLRLVAFSIDRALNVALGNLSSAVQHVFKISLVSGMPFYGYHEKERQFMKIYLYNPAMVKRVCELLQGGAVMNKCYQPHEAHVPYLLQLFIDYNLYGMNLINLAAVKFRKTRRKGDEVAGTGCHKDHLHETSFNSTFFRWEEDEIPSSLILDGVEPQSTCELEADGVAADILNRQEMEAHIGRNPGLQAIWEDEKQRRRDKNESSQISPPDSQDRGYVPATESERIFQKRIKEILKQNDFSVTLPGSLDYSNESDEFSAELTLHSEVLSPEGGPCTPANMVEVHKDQAPCKAGNIKQNGSELQDAVIDEEAILNIMETSQTFQPLSQRLSQSPVFMNSSQDQALINLLAGLEDDGYQGNGSHLSQQQRLSENCSKLQNSDDEENEPQLAKDDMELSMLMSQRWDSTVEEDDAKRQLPDKCTNGSSTEEEPSSDDEMEWSGSNIPLTNLSIPQLDGTADENSDNPLNNESSRTHSSVIATSKMSVKNSIFHNDAATFEAQASAKTAFQCQHTSALSSHILKKEDLTAKLAQSVPEKGSEFSVRPLSNQSTYSGKYSAPFRSTALGEKKHLESNRKDFFSKVPSENSIYDFNEEIPPPVSRHTNCRKYTSVRKVEKDTSFMHSSRNVSDSTLERKLYNFSDFNHSTSKLPSDGNDKGGVHTANSFSPSALKESCDLVSCSGVNKNNICSVEPGSNEERLNKIKIRCEGFQEHKAEVTSHSQQAAHYMFFPSVVLSNCLNRQQKLPPVTYKLQHGTKQSRLKLCRRKMSNVSQESVTVHDKIDITHCHEPSDPSQKLEVACPEKPSRPNNKTDDVRSREPSVVNDFDFASNKETDNEREENALPQSSTPVSKELDSNCQPQFTTVKESMDLASHRKNSFSNKKVNLNETHDLECSISSSANGEIEKIDLICPRKLTTTNENIAHTSKNKDKSENDKIDVKCQLKHKPASDKLNRHCHKQIINVKEQVDLVANQSLSVDNNMDSFSSGQPLSVKKEPNPSNLVLSISLKEKNNSSVPQNHGAIKGENDQTRSQKSTFKDNKMDTAGHWQCTSVNEKLGLVNKSKIAIVNEKINPIFIEKPEYENKAIDCTSHEETAPLTETTLASHQVPTNAKKETALDHHRKSVPNNKMSSKKHKKSAFVKGKCDTLNNRKLTSANKKYPASYQESVLRNKNSDFVNNLNFTATIKKIDSTMNQELSTENDKVISDGFQKITTVTKARIPANLHISLSVSKETDTLTYQNTVSEDSDLSSPKGPSVNEGNNAVCPHTPGSHQKPLSLPTKIDPAIHLEAILFTEKMEPASPGNFTSATEKIDYDSHQINKGNGCAIHQKPKIIDEQVDSSSHPLGGEKEDAHSRQPAYVNTDYDNSECSTDVIEKIDVTGNQKTALVTEEIDSLRPQNSTCINEETDKASIQKPIFGTEEIDHVSHQQPLSVTEKVYPIGHQKHGLVAVENDHSNNVLSASSDGLIDHFSVNHTNLSNPKDLDGLPKPANTNDMAAHLMAHDVSSKNKIDLVSPEPNRVIISRHWSITGVNNKITVVSHQKQSQSQDEISNFGHETHVAENDKVTLDFERELGEESGKVKPVNQNQPARFNRRLGLISHRKAKNVKRVTCQMENCCSNGNSRLLPKASELSCRLTENADGAVESKIPESHSFASPSGKEGLDSEGPSGLHANKYKLRAKRKINYEPEEGEPSADTQASKTCQLQPIEASENADDSQKTLKRRKVANKLPPIIIKYIIVNRFKGQKNMLVKIGKLDHSEEQVKLTEENINMYKKMAPLKDFWPKVPDSPATKFPLNPPAPKKSLKRKTKQKSSKKKNGKAPQSGRKTVKRTFPLRRKKPLTVLELPSPSYNAETEDCDLDFNDVMSKLGFLSERSPSPMNLSPPRCWSPTDPEPENRLLLPKDNLCGGITNVFNDQAVKPNIGSTCHEMKAIKPRKKVGASSAMVNTKQNKHIPLEKGENKNKKQRPKPRRKIKEIGVTNSILADPDSLIVNSGDLQGVQTPQNIPVVSLSQTTPKPPTTQLDLSLSGFSTGHVPSSQLPSTKLPSMPLPASYLPSPHFLSTQVTNQPSSQQPSARPPLTQLSSTADTKVDLPSCFRALTGTDIPVDSPHHPLVHKCLQPAVSCFTSSDFGVPKINSERTFSQGIGFKMKESNFVQHRSLEPSKYSPQMLQSVHMSLGTASSKAEHSTPLLKRPMFMGRSSESNVYTDTIKTSPINTNNVFQYKRDNIQHHVMPVQDMPKQDIYFPENAHSGKNHGPINLPKNGFLMSLQSSAKPVGWDQNQQGDANKTNVVSQKLNNMCMPENTASTKVILANSGYTGTPPVPCDGQTGIDVLKELLYKRQQIEQQNHILQEPPTRPQMNQSGSSPPENNVTTQKYHAATSKKPKIPRNPKVKEKTPLGLKPTAFKQQFSNQSTNSPSNGSPVLLSDPDFESCYSIEDSLSPEHTYNFDINTIGQTGFCSLYSGSQFVPADQNLPQKFLSDAIHEPFPCQSGNEHSSHEIQKLKEEKPCLSHHAPWIKSSGPLSPDLFEKSSVDIKEDSCHSQRSSSIQPQILRAGLSVDSFCFRQPEEYLEEQLQRNRKRVTDKDISVSLPPAPYSSEWIQIGLNYSGKQASYDTCRPFNAVSNLFSGHLSSPDGEFMDVGSDDLELYISRHNEVLTPTPDSSPRSVSSPSHSKNGSNTPRTAHILKPLMSPPSREEIMATLQDHDLMETVYQEPFVSNPLDAPEKPREVGGRLLTVETRLPNNLSEFEGDFSLDGLRLWKTAFSVMTQNHRPVTPTRNCQTTSVQSKGNDSKSVDDKKLVIMPCRSAPTRQRTQVWLQAKEEFERSHRPHKSKLVKCASEKLRSEVLHDGDSVAPSKGMSDSYSKPASLPKHTIENGDIPRIIEHELSSCTRGSHQTPSKCRAAPDTQPTIEPSGEAKDEYYENCSSPESPILPSWQNVSSSETEQCNLDYDHIRQHDRTTTPVKEFCPVVLESVENHNEDDAKETFLSVDQLNEGSGKSRSICLHSTPVVQRRRRKSSSETLCCTPVSAEPKLKRLKHKRGDGPDRLRRVLLTTQLKNQFAAVNCTKKENSQIEGPTLNNSYGFKVTAQNLQEAKALHEVQNLTLISMELHARTRRDLEPDPEFDPICALFYRISSDAVLANSEKNLLTGAIMIEKDGTSSCKGSREKAPLLVRSGVTGLDIIYATDEKQLFQEVVNLVRRYDPDILLGYEVQMRSWGYLLQRASALDVDLCKMISRVPEDNKENRFAAEKDEYGADTMSEINVVGRIVLNVWRMMKNEVALTNYTFENVAFHVLHQRFPLFTLRVLSDWFDNETDLHRWKMVDHYISRVCGILQMLEQLDLIGRTSELARLFGIQFLHVLTRGSQYRVESMMLRIAKPMNYIAVTPSVQQRAQMRAPQCIPLVMEPESRFYSNSVLVLDFQSLYPSIVIAYNYCFSTCLGFVEHLGKYDEFKFGCASLRVPPDLLHRIRHDITVSPSGVAFVKASVRKGVLPRMLEDILKTRIMVKQSMKSYRHDKGITRMLDARQLGLKLIANVTFGYTAANFSGRMPCMEIGDSIVHKARETLERAIKLVNETKKWGARVVYGDTDSMFVLLKGATKEQSFKIGQEIADAVTSTNPKPVKLKFEKVYLPCVLQTKKRYVGYMYETLDQKDPVFDAKGIETVRRDACPAVGKILERSVKLLFETRDISQIKLYVQRQCLKLLEGKASMQDLIFAKEYRGSPSYRPGACVPALEITRKMLAYDRRSEPRVGERVPYVIVYGTPGVPLIQLVRRPIEVLQDPSLRLNATYYITKQILPPLNRLFSLIGVDVFSWYDELPRVQKACSIARSEDSRKGMISQYFTTLHCPVCDDLTQHGICSKCRSQPQQVAVILNQEIRELEHKQDQLVKICKNCTGCHDRQIQCVSLNCPVLFKLFSVSRDLSKAPYYRQLLDQF</sequence>
<dbReference type="CDD" id="cd05778">
    <property type="entry name" value="DNA_polB_zeta_exo"/>
    <property type="match status" value="1"/>
</dbReference>
<evidence type="ECO:0000256" key="5">
    <source>
        <dbReference type="ARBA" id="ARBA00021589"/>
    </source>
</evidence>
<keyword evidence="28" id="KW-1185">Reference proteome</keyword>
<gene>
    <name evidence="27" type="ORF">NDU88_007668</name>
</gene>
<feature type="region of interest" description="Disordered" evidence="20">
    <location>
        <begin position="2529"/>
        <end position="2581"/>
    </location>
</feature>
<feature type="region of interest" description="Disordered" evidence="20">
    <location>
        <begin position="1825"/>
        <end position="1856"/>
    </location>
</feature>
<evidence type="ECO:0000256" key="4">
    <source>
        <dbReference type="ARBA" id="ARBA00012417"/>
    </source>
</evidence>
<feature type="region of interest" description="Disordered" evidence="20">
    <location>
        <begin position="1970"/>
        <end position="2012"/>
    </location>
</feature>
<dbReference type="PANTHER" id="PTHR45812:SF1">
    <property type="entry name" value="DNA POLYMERASE ZETA CATALYTIC SUBUNIT"/>
    <property type="match status" value="1"/>
</dbReference>
<dbReference type="Pfam" id="PF24065">
    <property type="entry name" value="REV3_N"/>
    <property type="match status" value="1"/>
</dbReference>
<reference evidence="27" key="1">
    <citation type="journal article" date="2022" name="bioRxiv">
        <title>Sequencing and chromosome-scale assembly of the giantPleurodeles waltlgenome.</title>
        <authorList>
            <person name="Brown T."/>
            <person name="Elewa A."/>
            <person name="Iarovenko S."/>
            <person name="Subramanian E."/>
            <person name="Araus A.J."/>
            <person name="Petzold A."/>
            <person name="Susuki M."/>
            <person name="Suzuki K.-i.T."/>
            <person name="Hayashi T."/>
            <person name="Toyoda A."/>
            <person name="Oliveira C."/>
            <person name="Osipova E."/>
            <person name="Leigh N.D."/>
            <person name="Simon A."/>
            <person name="Yun M.H."/>
        </authorList>
    </citation>
    <scope>NUCLEOTIDE SEQUENCE</scope>
    <source>
        <strain evidence="27">20211129_DDA</strain>
        <tissue evidence="27">Liver</tissue>
    </source>
</reference>
<keyword evidence="10" id="KW-0862">Zinc</keyword>
<comment type="function">
    <text evidence="17">Catalytic subunit of the DNA polymerase zeta complex, an error-prone polymerase specialized in translesion DNA synthesis (TLS). Lacks an intrinsic 3'-5' exonuclease activity and thus has no proofreading function.</text>
</comment>
<dbReference type="GO" id="GO:0031981">
    <property type="term" value="C:nuclear lumen"/>
    <property type="evidence" value="ECO:0007669"/>
    <property type="project" value="UniProtKB-ARBA"/>
</dbReference>
<dbReference type="GO" id="GO:0016035">
    <property type="term" value="C:zeta DNA polymerase complex"/>
    <property type="evidence" value="ECO:0007669"/>
    <property type="project" value="InterPro"/>
</dbReference>
<feature type="domain" description="DNA-directed DNA polymerase family B multifunctional" evidence="21">
    <location>
        <begin position="3541"/>
        <end position="3991"/>
    </location>
</feature>
<evidence type="ECO:0000256" key="15">
    <source>
        <dbReference type="ARBA" id="ARBA00023242"/>
    </source>
</evidence>
<feature type="region of interest" description="Disordered" evidence="20">
    <location>
        <begin position="1868"/>
        <end position="1903"/>
    </location>
</feature>
<dbReference type="GO" id="GO:0000724">
    <property type="term" value="P:double-strand break repair via homologous recombination"/>
    <property type="evidence" value="ECO:0007669"/>
    <property type="project" value="TreeGrafter"/>
</dbReference>
<feature type="compositionally biased region" description="Polar residues" evidence="20">
    <location>
        <begin position="625"/>
        <end position="635"/>
    </location>
</feature>
<evidence type="ECO:0000259" key="21">
    <source>
        <dbReference type="Pfam" id="PF00136"/>
    </source>
</evidence>
<feature type="compositionally biased region" description="Polar residues" evidence="20">
    <location>
        <begin position="2539"/>
        <end position="2557"/>
    </location>
</feature>
<feature type="compositionally biased region" description="Basic residues" evidence="20">
    <location>
        <begin position="2562"/>
        <end position="2572"/>
    </location>
</feature>
<proteinExistence type="inferred from homology"/>
<dbReference type="InterPro" id="IPR032757">
    <property type="entry name" value="DUF4683"/>
</dbReference>
<dbReference type="InterPro" id="IPR030559">
    <property type="entry name" value="PolZ_Rev3"/>
</dbReference>
<dbReference type="Gene3D" id="1.10.287.690">
    <property type="entry name" value="Helix hairpin bin"/>
    <property type="match status" value="1"/>
</dbReference>
<dbReference type="InterPro" id="IPR036397">
    <property type="entry name" value="RNaseH_sf"/>
</dbReference>
<evidence type="ECO:0000256" key="2">
    <source>
        <dbReference type="ARBA" id="ARBA00004123"/>
    </source>
</evidence>
<comment type="cofactor">
    <cofactor evidence="1">
        <name>[4Fe-4S] cluster</name>
        <dbReference type="ChEBI" id="CHEBI:49883"/>
    </cofactor>
</comment>
<comment type="subunit">
    <text evidence="18">Heterodimer with MAD2L2. This dimer forms the minimal DNA polymerase zeta complex (Pol-zeta2), with REV3L bearing DNA polymerase catalytic activity, although its activity is very low in this context. Component of the tetrameric Pol-zeta complex (Pol-zeta4), which consists of REV3L, MAD2L2, POLD2 and POLD3; Pol-zeta4 is the fully active form of DNA polymerase zeta.</text>
</comment>
<evidence type="ECO:0000313" key="27">
    <source>
        <dbReference type="EMBL" id="KAJ1154925.1"/>
    </source>
</evidence>
<dbReference type="GO" id="GO:0046872">
    <property type="term" value="F:metal ion binding"/>
    <property type="evidence" value="ECO:0007669"/>
    <property type="project" value="UniProtKB-KW"/>
</dbReference>
<feature type="domain" description="DNA-directed DNA polymerase family B exonuclease" evidence="22">
    <location>
        <begin position="3253"/>
        <end position="3475"/>
    </location>
</feature>
<dbReference type="EMBL" id="JANPWB010000009">
    <property type="protein sequence ID" value="KAJ1154925.1"/>
    <property type="molecule type" value="Genomic_DNA"/>
</dbReference>
<dbReference type="SUPFAM" id="SSF53098">
    <property type="entry name" value="Ribonuclease H-like"/>
    <property type="match status" value="1"/>
</dbReference>
<feature type="compositionally biased region" description="Basic and acidic residues" evidence="20">
    <location>
        <begin position="2134"/>
        <end position="2143"/>
    </location>
</feature>
<dbReference type="FunFam" id="3.30.342.10:FF:000002">
    <property type="entry name" value="DNA polymerase zeta catalytic subunit isoform X1"/>
    <property type="match status" value="1"/>
</dbReference>
<keyword evidence="8" id="KW-0479">Metal-binding</keyword>
<feature type="region of interest" description="Disordered" evidence="20">
    <location>
        <begin position="2838"/>
        <end position="2874"/>
    </location>
</feature>
<evidence type="ECO:0000256" key="14">
    <source>
        <dbReference type="ARBA" id="ARBA00023204"/>
    </source>
</evidence>
<dbReference type="PRINTS" id="PR00106">
    <property type="entry name" value="DNAPOLB"/>
</dbReference>
<evidence type="ECO:0000259" key="22">
    <source>
        <dbReference type="Pfam" id="PF03104"/>
    </source>
</evidence>
<dbReference type="Pfam" id="PF00136">
    <property type="entry name" value="DNA_pol_B"/>
    <property type="match status" value="1"/>
</dbReference>
<feature type="region of interest" description="Disordered" evidence="20">
    <location>
        <begin position="380"/>
        <end position="405"/>
    </location>
</feature>
<feature type="compositionally biased region" description="Basic and acidic residues" evidence="20">
    <location>
        <begin position="986"/>
        <end position="1001"/>
    </location>
</feature>
<feature type="compositionally biased region" description="Acidic residues" evidence="20">
    <location>
        <begin position="611"/>
        <end position="622"/>
    </location>
</feature>
<keyword evidence="7" id="KW-0548">Nucleotidyltransferase</keyword>
<evidence type="ECO:0000256" key="9">
    <source>
        <dbReference type="ARBA" id="ARBA00022763"/>
    </source>
</evidence>
<evidence type="ECO:0000256" key="10">
    <source>
        <dbReference type="ARBA" id="ARBA00022833"/>
    </source>
</evidence>
<feature type="region of interest" description="Disordered" evidence="20">
    <location>
        <begin position="2955"/>
        <end position="2977"/>
    </location>
</feature>
<keyword evidence="6" id="KW-0808">Transferase</keyword>
<feature type="compositionally biased region" description="Polar residues" evidence="20">
    <location>
        <begin position="1025"/>
        <end position="1038"/>
    </location>
</feature>
<feature type="compositionally biased region" description="Basic residues" evidence="20">
    <location>
        <begin position="1983"/>
        <end position="1999"/>
    </location>
</feature>
<evidence type="ECO:0000256" key="13">
    <source>
        <dbReference type="ARBA" id="ARBA00023014"/>
    </source>
</evidence>
<dbReference type="InterPro" id="IPR017964">
    <property type="entry name" value="DNA-dir_DNA_pol_B_CS"/>
</dbReference>
<dbReference type="Gene3D" id="3.90.1600.10">
    <property type="entry name" value="Palm domain of DNA polymerase"/>
    <property type="match status" value="1"/>
</dbReference>
<dbReference type="InterPro" id="IPR025687">
    <property type="entry name" value="Znf-C4pol"/>
</dbReference>
<dbReference type="FunFam" id="1.10.287.690:FF:000002">
    <property type="entry name" value="DNA polymerase zeta"/>
    <property type="match status" value="1"/>
</dbReference>
<feature type="compositionally biased region" description="Polar residues" evidence="20">
    <location>
        <begin position="1875"/>
        <end position="1885"/>
    </location>
</feature>
<feature type="region of interest" description="Disordered" evidence="20">
    <location>
        <begin position="3034"/>
        <end position="3058"/>
    </location>
</feature>
<evidence type="ECO:0000256" key="19">
    <source>
        <dbReference type="ARBA" id="ARBA00075683"/>
    </source>
</evidence>
<evidence type="ECO:0000256" key="20">
    <source>
        <dbReference type="SAM" id="MobiDB-lite"/>
    </source>
</evidence>
<dbReference type="PROSITE" id="PS00116">
    <property type="entry name" value="DNA_POLYMERASE_B"/>
    <property type="match status" value="1"/>
</dbReference>
<organism evidence="27 28">
    <name type="scientific">Pleurodeles waltl</name>
    <name type="common">Iberian ribbed newt</name>
    <dbReference type="NCBI Taxonomy" id="8319"/>
    <lineage>
        <taxon>Eukaryota</taxon>
        <taxon>Metazoa</taxon>
        <taxon>Chordata</taxon>
        <taxon>Craniata</taxon>
        <taxon>Vertebrata</taxon>
        <taxon>Euteleostomi</taxon>
        <taxon>Amphibia</taxon>
        <taxon>Batrachia</taxon>
        <taxon>Caudata</taxon>
        <taxon>Salamandroidea</taxon>
        <taxon>Salamandridae</taxon>
        <taxon>Pleurodelinae</taxon>
        <taxon>Pleurodeles</taxon>
    </lineage>
</organism>
<evidence type="ECO:0000256" key="8">
    <source>
        <dbReference type="ARBA" id="ARBA00022723"/>
    </source>
</evidence>
<dbReference type="InterPro" id="IPR056447">
    <property type="entry name" value="REV3_N"/>
</dbReference>
<dbReference type="SUPFAM" id="SSF56672">
    <property type="entry name" value="DNA/RNA polymerases"/>
    <property type="match status" value="1"/>
</dbReference>
<feature type="domain" description="DNA polymerase zeta catalytic subunit N-terminal" evidence="26">
    <location>
        <begin position="111"/>
        <end position="166"/>
    </location>
</feature>
<evidence type="ECO:0000259" key="23">
    <source>
        <dbReference type="Pfam" id="PF14260"/>
    </source>
</evidence>
<dbReference type="Proteomes" id="UP001066276">
    <property type="component" value="Chromosome 5"/>
</dbReference>
<feature type="compositionally biased region" description="Polar residues" evidence="20">
    <location>
        <begin position="647"/>
        <end position="659"/>
    </location>
</feature>
<feature type="compositionally biased region" description="Polar residues" evidence="20">
    <location>
        <begin position="2189"/>
        <end position="2225"/>
    </location>
</feature>